<keyword evidence="11" id="KW-1185">Reference proteome</keyword>
<feature type="transmembrane region" description="Helical" evidence="9">
    <location>
        <begin position="25"/>
        <end position="44"/>
    </location>
</feature>
<keyword evidence="4 9" id="KW-0812">Transmembrane</keyword>
<dbReference type="InterPro" id="IPR044669">
    <property type="entry name" value="YneE/VCCN1/2-like"/>
</dbReference>
<comment type="caution">
    <text evidence="10">The sequence shown here is derived from an EMBL/GenBank/DDBJ whole genome shotgun (WGS) entry which is preliminary data.</text>
</comment>
<evidence type="ECO:0000256" key="7">
    <source>
        <dbReference type="ARBA" id="ARBA00023136"/>
    </source>
</evidence>
<evidence type="ECO:0000256" key="2">
    <source>
        <dbReference type="ARBA" id="ARBA00022448"/>
    </source>
</evidence>
<name>A0ABS3BYL5_9BACT</name>
<protein>
    <recommendedName>
        <fullName evidence="12">Bestrophin</fullName>
    </recommendedName>
</protein>
<keyword evidence="5 9" id="KW-1133">Transmembrane helix</keyword>
<evidence type="ECO:0000256" key="6">
    <source>
        <dbReference type="ARBA" id="ARBA00023065"/>
    </source>
</evidence>
<evidence type="ECO:0008006" key="12">
    <source>
        <dbReference type="Google" id="ProtNLM"/>
    </source>
</evidence>
<feature type="transmembrane region" description="Helical" evidence="9">
    <location>
        <begin position="225"/>
        <end position="255"/>
    </location>
</feature>
<reference evidence="10 11" key="1">
    <citation type="submission" date="2021-03" db="EMBL/GenBank/DDBJ databases">
        <title>novel species isolated from a fishpond in China.</title>
        <authorList>
            <person name="Lu H."/>
            <person name="Cai Z."/>
        </authorList>
    </citation>
    <scope>NUCLEOTIDE SEQUENCE [LARGE SCALE GENOMIC DNA]</scope>
    <source>
        <strain evidence="10 11">H41</strain>
    </source>
</reference>
<evidence type="ECO:0000313" key="10">
    <source>
        <dbReference type="EMBL" id="MBN7809474.1"/>
    </source>
</evidence>
<keyword evidence="3" id="KW-1003">Cell membrane</keyword>
<evidence type="ECO:0000313" key="11">
    <source>
        <dbReference type="Proteomes" id="UP000664317"/>
    </source>
</evidence>
<evidence type="ECO:0000256" key="4">
    <source>
        <dbReference type="ARBA" id="ARBA00022692"/>
    </source>
</evidence>
<accession>A0ABS3BYL5</accession>
<dbReference type="PANTHER" id="PTHR33281:SF19">
    <property type="entry name" value="VOLTAGE-DEPENDENT ANION CHANNEL-FORMING PROTEIN YNEE"/>
    <property type="match status" value="1"/>
</dbReference>
<dbReference type="EMBL" id="JAFKCT010000001">
    <property type="protein sequence ID" value="MBN7809474.1"/>
    <property type="molecule type" value="Genomic_DNA"/>
</dbReference>
<feature type="transmembrane region" description="Helical" evidence="9">
    <location>
        <begin position="64"/>
        <end position="81"/>
    </location>
</feature>
<sequence>MKVYNNKDWAQFVFMVSKSDTIRKLAPLILIIFVYSLGVTYLEIHYFKVTADSWVRNLPQMHSLLSFVISMLLVFRTNTAYDRWWEGRKLWGQLVNNSRNFAIKIAGMVDTQDEENRRFFSRAIPIYAFALKDHLQSKATEYSLHDGEIKGLPTKLSPELHVPNQIAKGLFSRINHLYGERKITGDQLIVLNGEVSALTDICGACERIKNTPIPYSYSSFIKKFIMLYTLTLPIGYAYMLGYFAAPIVAFVFYVLASLELIAEEIEEPFGDDENDLPMEKLSKNIQRHVGEILD</sequence>
<evidence type="ECO:0000256" key="3">
    <source>
        <dbReference type="ARBA" id="ARBA00022475"/>
    </source>
</evidence>
<dbReference type="PANTHER" id="PTHR33281">
    <property type="entry name" value="UPF0187 PROTEIN YNEE"/>
    <property type="match status" value="1"/>
</dbReference>
<organism evidence="10 11">
    <name type="scientific">Algoriphagus oliviformis</name>
    <dbReference type="NCBI Taxonomy" id="2811231"/>
    <lineage>
        <taxon>Bacteria</taxon>
        <taxon>Pseudomonadati</taxon>
        <taxon>Bacteroidota</taxon>
        <taxon>Cytophagia</taxon>
        <taxon>Cytophagales</taxon>
        <taxon>Cyclobacteriaceae</taxon>
        <taxon>Algoriphagus</taxon>
    </lineage>
</organism>
<evidence type="ECO:0000256" key="9">
    <source>
        <dbReference type="SAM" id="Phobius"/>
    </source>
</evidence>
<dbReference type="RefSeq" id="WP_206576279.1">
    <property type="nucleotide sequence ID" value="NZ_JAFKCT010000001.1"/>
</dbReference>
<keyword evidence="2" id="KW-0813">Transport</keyword>
<keyword evidence="6" id="KW-0406">Ion transport</keyword>
<comment type="subcellular location">
    <subcellularLocation>
        <location evidence="1">Cell membrane</location>
        <topology evidence="1">Multi-pass membrane protein</topology>
    </subcellularLocation>
</comment>
<dbReference type="Proteomes" id="UP000664317">
    <property type="component" value="Unassembled WGS sequence"/>
</dbReference>
<comment type="similarity">
    <text evidence="8">Belongs to the anion channel-forming bestrophin (TC 1.A.46) family.</text>
</comment>
<dbReference type="Pfam" id="PF25539">
    <property type="entry name" value="Bestrophin_2"/>
    <property type="match status" value="1"/>
</dbReference>
<evidence type="ECO:0000256" key="5">
    <source>
        <dbReference type="ARBA" id="ARBA00022989"/>
    </source>
</evidence>
<evidence type="ECO:0000256" key="1">
    <source>
        <dbReference type="ARBA" id="ARBA00004651"/>
    </source>
</evidence>
<evidence type="ECO:0000256" key="8">
    <source>
        <dbReference type="ARBA" id="ARBA00034708"/>
    </source>
</evidence>
<gene>
    <name evidence="10" type="ORF">J0A68_00815</name>
</gene>
<proteinExistence type="inferred from homology"/>
<keyword evidence="7 9" id="KW-0472">Membrane</keyword>